<reference evidence="3" key="1">
    <citation type="journal article" date="2019" name="Int. J. Syst. Evol. Microbiol.">
        <title>The Global Catalogue of Microorganisms (GCM) 10K type strain sequencing project: providing services to taxonomists for standard genome sequencing and annotation.</title>
        <authorList>
            <consortium name="The Broad Institute Genomics Platform"/>
            <consortium name="The Broad Institute Genome Sequencing Center for Infectious Disease"/>
            <person name="Wu L."/>
            <person name="Ma J."/>
        </authorList>
    </citation>
    <scope>NUCLEOTIDE SEQUENCE [LARGE SCALE GENOMIC DNA]</scope>
    <source>
        <strain evidence="3">CCUG 54939</strain>
    </source>
</reference>
<dbReference type="InterPro" id="IPR016181">
    <property type="entry name" value="Acyl_CoA_acyltransferase"/>
</dbReference>
<dbReference type="SUPFAM" id="SSF55729">
    <property type="entry name" value="Acyl-CoA N-acyltransferases (Nat)"/>
    <property type="match status" value="1"/>
</dbReference>
<dbReference type="EMBL" id="JBHSAF010000014">
    <property type="protein sequence ID" value="MFC3914584.1"/>
    <property type="molecule type" value="Genomic_DNA"/>
</dbReference>
<name>A0ABV8CRU0_9GAMM</name>
<keyword evidence="2" id="KW-0808">Transferase</keyword>
<evidence type="ECO:0000259" key="1">
    <source>
        <dbReference type="PROSITE" id="PS51186"/>
    </source>
</evidence>
<dbReference type="PANTHER" id="PTHR43617:SF2">
    <property type="entry name" value="UPF0039 PROTEIN SLL0451"/>
    <property type="match status" value="1"/>
</dbReference>
<dbReference type="PANTHER" id="PTHR43617">
    <property type="entry name" value="L-AMINO ACID N-ACETYLTRANSFERASE"/>
    <property type="match status" value="1"/>
</dbReference>
<gene>
    <name evidence="2" type="ORF">ACFOSS_14100</name>
</gene>
<dbReference type="Gene3D" id="3.40.630.30">
    <property type="match status" value="1"/>
</dbReference>
<evidence type="ECO:0000313" key="2">
    <source>
        <dbReference type="EMBL" id="MFC3914584.1"/>
    </source>
</evidence>
<dbReference type="InterPro" id="IPR050276">
    <property type="entry name" value="MshD_Acetyltransferase"/>
</dbReference>
<dbReference type="Proteomes" id="UP001595692">
    <property type="component" value="Unassembled WGS sequence"/>
</dbReference>
<accession>A0ABV8CRU0</accession>
<dbReference type="RefSeq" id="WP_377153605.1">
    <property type="nucleotide sequence ID" value="NZ_JBHSAF010000014.1"/>
</dbReference>
<proteinExistence type="predicted"/>
<evidence type="ECO:0000313" key="3">
    <source>
        <dbReference type="Proteomes" id="UP001595692"/>
    </source>
</evidence>
<feature type="domain" description="N-acetyltransferase" evidence="1">
    <location>
        <begin position="2"/>
        <end position="159"/>
    </location>
</feature>
<dbReference type="CDD" id="cd04301">
    <property type="entry name" value="NAT_SF"/>
    <property type="match status" value="1"/>
</dbReference>
<protein>
    <submittedName>
        <fullName evidence="2">GNAT family N-acetyltransferase</fullName>
        <ecNumber evidence="2">2.3.-.-</ecNumber>
    </submittedName>
</protein>
<dbReference type="EC" id="2.3.-.-" evidence="2"/>
<keyword evidence="2" id="KW-0012">Acyltransferase</keyword>
<keyword evidence="3" id="KW-1185">Reference proteome</keyword>
<sequence length="212" mass="23671">MIQIRHETPADWHAVEALTRRAFWNVHTPGCRDHYLVHCLRQHADFIPELDFVLEQDGQLIGSILFSRSQMVDAQQRAIATITFGPVSIDPAFQHRGYGGQLIRHAIEQARLAGHSAIIIFGDPSFYCRFGFKSCKRFGLRTGDGKFSSAMLVLELNGTLPAGDWTFVASPVFDLDSEQVAAFERQFPPMVAAETPSQELFYILSQSSLASA</sequence>
<dbReference type="Pfam" id="PF13508">
    <property type="entry name" value="Acetyltransf_7"/>
    <property type="match status" value="1"/>
</dbReference>
<dbReference type="InterPro" id="IPR000182">
    <property type="entry name" value="GNAT_dom"/>
</dbReference>
<comment type="caution">
    <text evidence="2">The sequence shown here is derived from an EMBL/GenBank/DDBJ whole genome shotgun (WGS) entry which is preliminary data.</text>
</comment>
<organism evidence="2 3">
    <name type="scientific">Pseudaeromonas sharmana</name>
    <dbReference type="NCBI Taxonomy" id="328412"/>
    <lineage>
        <taxon>Bacteria</taxon>
        <taxon>Pseudomonadati</taxon>
        <taxon>Pseudomonadota</taxon>
        <taxon>Gammaproteobacteria</taxon>
        <taxon>Aeromonadales</taxon>
        <taxon>Aeromonadaceae</taxon>
        <taxon>Pseudaeromonas</taxon>
    </lineage>
</organism>
<dbReference type="GO" id="GO:0016746">
    <property type="term" value="F:acyltransferase activity"/>
    <property type="evidence" value="ECO:0007669"/>
    <property type="project" value="UniProtKB-KW"/>
</dbReference>
<dbReference type="PROSITE" id="PS51186">
    <property type="entry name" value="GNAT"/>
    <property type="match status" value="1"/>
</dbReference>